<proteinExistence type="inferred from homology"/>
<protein>
    <submittedName>
        <fullName evidence="3">Uncharacterized protein</fullName>
    </submittedName>
</protein>
<dbReference type="Proteomes" id="UP000290289">
    <property type="component" value="Chromosome 14"/>
</dbReference>
<organism evidence="3 4">
    <name type="scientific">Malus domestica</name>
    <name type="common">Apple</name>
    <name type="synonym">Pyrus malus</name>
    <dbReference type="NCBI Taxonomy" id="3750"/>
    <lineage>
        <taxon>Eukaryota</taxon>
        <taxon>Viridiplantae</taxon>
        <taxon>Streptophyta</taxon>
        <taxon>Embryophyta</taxon>
        <taxon>Tracheophyta</taxon>
        <taxon>Spermatophyta</taxon>
        <taxon>Magnoliopsida</taxon>
        <taxon>eudicotyledons</taxon>
        <taxon>Gunneridae</taxon>
        <taxon>Pentapetalae</taxon>
        <taxon>rosids</taxon>
        <taxon>fabids</taxon>
        <taxon>Rosales</taxon>
        <taxon>Rosaceae</taxon>
        <taxon>Amygdaloideae</taxon>
        <taxon>Maleae</taxon>
        <taxon>Malus</taxon>
    </lineage>
</organism>
<keyword evidence="2" id="KW-1133">Transmembrane helix</keyword>
<dbReference type="Gene3D" id="3.40.50.720">
    <property type="entry name" value="NAD(P)-binding Rossmann-like Domain"/>
    <property type="match status" value="1"/>
</dbReference>
<dbReference type="Pfam" id="PF13561">
    <property type="entry name" value="adh_short_C2"/>
    <property type="match status" value="1"/>
</dbReference>
<evidence type="ECO:0000313" key="3">
    <source>
        <dbReference type="EMBL" id="RXH76048.1"/>
    </source>
</evidence>
<dbReference type="STRING" id="3750.A0A498HWQ2"/>
<reference evidence="3 4" key="1">
    <citation type="submission" date="2018-10" db="EMBL/GenBank/DDBJ databases">
        <title>A high-quality apple genome assembly.</title>
        <authorList>
            <person name="Hu J."/>
        </authorList>
    </citation>
    <scope>NUCLEOTIDE SEQUENCE [LARGE SCALE GENOMIC DNA]</scope>
    <source>
        <strain evidence="4">cv. HFTH1</strain>
        <tissue evidence="3">Young leaf</tissue>
    </source>
</reference>
<evidence type="ECO:0000256" key="1">
    <source>
        <dbReference type="ARBA" id="ARBA00006484"/>
    </source>
</evidence>
<feature type="transmembrane region" description="Helical" evidence="2">
    <location>
        <begin position="12"/>
        <end position="29"/>
    </location>
</feature>
<dbReference type="EMBL" id="RDQH01000340">
    <property type="protein sequence ID" value="RXH76048.1"/>
    <property type="molecule type" value="Genomic_DNA"/>
</dbReference>
<gene>
    <name evidence="3" type="ORF">DVH24_001627</name>
</gene>
<accession>A0A498HWQ2</accession>
<name>A0A498HWQ2_MALDO</name>
<sequence>MDPPLIEGTLHFFTFFTLTFQLLMFNVNLRGMASCVKHAACVMVEAREGEHCVHNKCGGDWRATACRFRAVLGLVRSASLQLRVHGIRVNCVSPNAPAMHAVDLQRARESSGGSEAGGVVLTARHVAEAELFLACEDSELVTGHDMMVDGGFIFCMIMHFLDSPLVQVHRRV</sequence>
<dbReference type="AlphaFoldDB" id="A0A498HWQ2"/>
<dbReference type="InterPro" id="IPR002347">
    <property type="entry name" value="SDR_fam"/>
</dbReference>
<dbReference type="SUPFAM" id="SSF51735">
    <property type="entry name" value="NAD(P)-binding Rossmann-fold domains"/>
    <property type="match status" value="1"/>
</dbReference>
<dbReference type="PANTHER" id="PTHR42820:SF21">
    <property type="entry name" value="SHORT-CHAIN DEHYDROGENASE REDUCTASE 3B-LIKE"/>
    <property type="match status" value="1"/>
</dbReference>
<dbReference type="PANTHER" id="PTHR42820">
    <property type="entry name" value="SHORT-CHAIN DEHYDROGENASE REDUCTASE"/>
    <property type="match status" value="1"/>
</dbReference>
<comment type="similarity">
    <text evidence="1">Belongs to the short-chain dehydrogenases/reductases (SDR) family.</text>
</comment>
<evidence type="ECO:0000256" key="2">
    <source>
        <dbReference type="SAM" id="Phobius"/>
    </source>
</evidence>
<keyword evidence="2" id="KW-0812">Transmembrane</keyword>
<keyword evidence="4" id="KW-1185">Reference proteome</keyword>
<comment type="caution">
    <text evidence="3">The sequence shown here is derived from an EMBL/GenBank/DDBJ whole genome shotgun (WGS) entry which is preliminary data.</text>
</comment>
<keyword evidence="2" id="KW-0472">Membrane</keyword>
<dbReference type="InterPro" id="IPR036291">
    <property type="entry name" value="NAD(P)-bd_dom_sf"/>
</dbReference>
<evidence type="ECO:0000313" key="4">
    <source>
        <dbReference type="Proteomes" id="UP000290289"/>
    </source>
</evidence>